<evidence type="ECO:0000313" key="6">
    <source>
        <dbReference type="EMBL" id="XAY05071.1"/>
    </source>
</evidence>
<proteinExistence type="inferred from homology"/>
<evidence type="ECO:0000259" key="4">
    <source>
        <dbReference type="Pfam" id="PF00465"/>
    </source>
</evidence>
<dbReference type="PANTHER" id="PTHR11496:SF102">
    <property type="entry name" value="ALCOHOL DEHYDROGENASE 4"/>
    <property type="match status" value="1"/>
</dbReference>
<name>A0AAU7ATQ8_9ACTN</name>
<dbReference type="Gene3D" id="1.20.1090.10">
    <property type="entry name" value="Dehydroquinate synthase-like - alpha domain"/>
    <property type="match status" value="1"/>
</dbReference>
<gene>
    <name evidence="6" type="primary">mdh_1</name>
    <name evidence="6" type="ORF">DSM112329_01914</name>
</gene>
<evidence type="ECO:0000256" key="2">
    <source>
        <dbReference type="ARBA" id="ARBA00023002"/>
    </source>
</evidence>
<dbReference type="InterPro" id="IPR039697">
    <property type="entry name" value="Alcohol_dehydrogenase_Fe"/>
</dbReference>
<comment type="similarity">
    <text evidence="1">Belongs to the iron-containing alcohol dehydrogenase family.</text>
</comment>
<dbReference type="InterPro" id="IPR001670">
    <property type="entry name" value="ADH_Fe/GldA"/>
</dbReference>
<dbReference type="InterPro" id="IPR056798">
    <property type="entry name" value="ADH_Fe_C"/>
</dbReference>
<dbReference type="SUPFAM" id="SSF56796">
    <property type="entry name" value="Dehydroquinate synthase-like"/>
    <property type="match status" value="1"/>
</dbReference>
<dbReference type="EC" id="1.1.1.244" evidence="6"/>
<dbReference type="InterPro" id="IPR018211">
    <property type="entry name" value="ADH_Fe_CS"/>
</dbReference>
<evidence type="ECO:0000256" key="3">
    <source>
        <dbReference type="ARBA" id="ARBA00023027"/>
    </source>
</evidence>
<organism evidence="6">
    <name type="scientific">Paraconexibacter sp. AEG42_29</name>
    <dbReference type="NCBI Taxonomy" id="2997339"/>
    <lineage>
        <taxon>Bacteria</taxon>
        <taxon>Bacillati</taxon>
        <taxon>Actinomycetota</taxon>
        <taxon>Thermoleophilia</taxon>
        <taxon>Solirubrobacterales</taxon>
        <taxon>Paraconexibacteraceae</taxon>
        <taxon>Paraconexibacter</taxon>
    </lineage>
</organism>
<dbReference type="CDD" id="cd08192">
    <property type="entry name" value="MAR-like"/>
    <property type="match status" value="1"/>
</dbReference>
<dbReference type="PANTHER" id="PTHR11496">
    <property type="entry name" value="ALCOHOL DEHYDROGENASE"/>
    <property type="match status" value="1"/>
</dbReference>
<reference evidence="6" key="1">
    <citation type="submission" date="2022-12" db="EMBL/GenBank/DDBJ databases">
        <title>Paraconexibacter alkalitolerans sp. nov. and Baekduia alba sp. nov., isolated from soil and emended description of the genera Paraconexibacter (Chun et al., 2020) and Baekduia (An et al., 2020).</title>
        <authorList>
            <person name="Vieira S."/>
            <person name="Huber K.J."/>
            <person name="Geppert A."/>
            <person name="Wolf J."/>
            <person name="Neumann-Schaal M."/>
            <person name="Muesken M."/>
            <person name="Overmann J."/>
        </authorList>
    </citation>
    <scope>NUCLEOTIDE SEQUENCE</scope>
    <source>
        <strain evidence="6">AEG42_29</strain>
    </source>
</reference>
<evidence type="ECO:0000256" key="1">
    <source>
        <dbReference type="ARBA" id="ARBA00007358"/>
    </source>
</evidence>
<keyword evidence="2 6" id="KW-0560">Oxidoreductase</keyword>
<feature type="domain" description="Fe-containing alcohol dehydrogenase-like C-terminal" evidence="5">
    <location>
        <begin position="208"/>
        <end position="405"/>
    </location>
</feature>
<dbReference type="Pfam" id="PF25137">
    <property type="entry name" value="ADH_Fe_C"/>
    <property type="match status" value="1"/>
</dbReference>
<dbReference type="EMBL" id="CP114014">
    <property type="protein sequence ID" value="XAY05071.1"/>
    <property type="molecule type" value="Genomic_DNA"/>
</dbReference>
<feature type="domain" description="Alcohol dehydrogenase iron-type/glycerol dehydrogenase GldA" evidence="4">
    <location>
        <begin position="22"/>
        <end position="196"/>
    </location>
</feature>
<protein>
    <submittedName>
        <fullName evidence="6">NAD-dependent methanol dehydrogenase</fullName>
        <ecNumber evidence="6">1.1.1.244</ecNumber>
    </submittedName>
</protein>
<keyword evidence="3" id="KW-0520">NAD</keyword>
<sequence>MTEQTTTAAAPSGTFLFPQTSSVRYGPGSIAELGPVADELGAARVFAITTGWVDGLQDQLAEALGDRYAGAFLGTEMHVPRSSVLAAAEAAREAGADAILSVGGGTQIDCASAVGMALACDIRTDADFDRWRVRYTYPDDLHVPDIPAGVVPHISIPTTLSGAESTNIFGVTDPARHTKDAYKNAQFVAHTVILDPELTVDVPDWLWASSGMRAVDHALEGILSKRHMPMADALGVEGLRIIAGHLEHSAANPSDVHARMTCQLGAWLSIYAATNVGVGLSHGLGHQLAAQFGMIHGVTSACMLPHVMAFNADVTAPRLARIAEALGAATQATPEAESAAAGVAAVREFVDRLEPLGVPHTLQAAGARYDELPDVADHALTDLSVAVNPKPVTRDDLIGLLQAAWS</sequence>
<dbReference type="PROSITE" id="PS00060">
    <property type="entry name" value="ADH_IRON_2"/>
    <property type="match status" value="1"/>
</dbReference>
<evidence type="ECO:0000259" key="5">
    <source>
        <dbReference type="Pfam" id="PF25137"/>
    </source>
</evidence>
<dbReference type="GO" id="GO:0046872">
    <property type="term" value="F:metal ion binding"/>
    <property type="evidence" value="ECO:0007669"/>
    <property type="project" value="InterPro"/>
</dbReference>
<dbReference type="KEGG" id="parq:DSM112329_01914"/>
<dbReference type="Pfam" id="PF00465">
    <property type="entry name" value="Fe-ADH"/>
    <property type="match status" value="1"/>
</dbReference>
<accession>A0AAU7ATQ8</accession>
<dbReference type="RefSeq" id="WP_354701592.1">
    <property type="nucleotide sequence ID" value="NZ_CP114014.1"/>
</dbReference>
<dbReference type="GO" id="GO:0050093">
    <property type="term" value="F:methanol dehydrogenase (NAD+) activity"/>
    <property type="evidence" value="ECO:0007669"/>
    <property type="project" value="UniProtKB-EC"/>
</dbReference>
<dbReference type="Gene3D" id="3.40.50.1970">
    <property type="match status" value="1"/>
</dbReference>
<dbReference type="AlphaFoldDB" id="A0AAU7ATQ8"/>